<dbReference type="GO" id="GO:0016020">
    <property type="term" value="C:membrane"/>
    <property type="evidence" value="ECO:0007669"/>
    <property type="project" value="InterPro"/>
</dbReference>
<dbReference type="Gene3D" id="3.30.450.20">
    <property type="entry name" value="PAS domain"/>
    <property type="match status" value="2"/>
</dbReference>
<dbReference type="InterPro" id="IPR004090">
    <property type="entry name" value="Chemotax_Me-accpt_rcpt"/>
</dbReference>
<dbReference type="InterPro" id="IPR050903">
    <property type="entry name" value="Bact_Chemotaxis_MeTrfase"/>
</dbReference>
<protein>
    <submittedName>
        <fullName evidence="5">Methyl-accepting chemotaxis sensory transducer</fullName>
    </submittedName>
</protein>
<evidence type="ECO:0000256" key="2">
    <source>
        <dbReference type="PROSITE-ProRule" id="PRU00284"/>
    </source>
</evidence>
<dbReference type="InterPro" id="IPR000700">
    <property type="entry name" value="PAS-assoc_C"/>
</dbReference>
<reference evidence="5 6" key="1">
    <citation type="submission" date="2007-02" db="EMBL/GenBank/DDBJ databases">
        <title>Complete sequence of chromosome of Shewanella baltica OS155.</title>
        <authorList>
            <consortium name="US DOE Joint Genome Institute"/>
            <person name="Copeland A."/>
            <person name="Lucas S."/>
            <person name="Lapidus A."/>
            <person name="Barry K."/>
            <person name="Detter J.C."/>
            <person name="Glavina del Rio T."/>
            <person name="Hammon N."/>
            <person name="Israni S."/>
            <person name="Dalin E."/>
            <person name="Tice H."/>
            <person name="Pitluck S."/>
            <person name="Sims D.R."/>
            <person name="Brettin T."/>
            <person name="Bruce D."/>
            <person name="Han C."/>
            <person name="Tapia R."/>
            <person name="Brainard J."/>
            <person name="Schmutz J."/>
            <person name="Larimer F."/>
            <person name="Land M."/>
            <person name="Hauser L."/>
            <person name="Kyrpides N."/>
            <person name="Mikhailova N."/>
            <person name="Brettar I."/>
            <person name="Klappenbach J."/>
            <person name="Konstantinidis K."/>
            <person name="Rodrigues J."/>
            <person name="Tiedje J."/>
            <person name="Richardson P."/>
        </authorList>
    </citation>
    <scope>NUCLEOTIDE SEQUENCE [LARGE SCALE GENOMIC DNA]</scope>
    <source>
        <strain evidence="6">OS155 / ATCC BAA-1091</strain>
    </source>
</reference>
<dbReference type="Pfam" id="PF00015">
    <property type="entry name" value="MCPsignal"/>
    <property type="match status" value="1"/>
</dbReference>
<dbReference type="GO" id="GO:0006935">
    <property type="term" value="P:chemotaxis"/>
    <property type="evidence" value="ECO:0007669"/>
    <property type="project" value="InterPro"/>
</dbReference>
<dbReference type="KEGG" id="sbl:Sbal_3377"/>
<dbReference type="InterPro" id="IPR013655">
    <property type="entry name" value="PAS_fold_3"/>
</dbReference>
<dbReference type="Pfam" id="PF08447">
    <property type="entry name" value="PAS_3"/>
    <property type="match status" value="1"/>
</dbReference>
<dbReference type="PROSITE" id="PS50111">
    <property type="entry name" value="CHEMOTAXIS_TRANSDUC_2"/>
    <property type="match status" value="1"/>
</dbReference>
<sequence length="435" mass="47611">MLFTSKKRNSDIKMVDAEHFKYLTSIEDELNAVKANTAYISFSADGIILDANDLFLSAVGYTLADILGKHHRIFCDKSYTLSSEYQQFWRDLAAGKSIRGTFLRFKQDKQPIYLEASYFPIVDGSGKVTKVLKIANDITLMQDALKNKNAVLTALDKSLAVIEFTPTGIVLSANQNFLDTMGYSEHEIVGKHHKQFCEAAYYRDNPHFWASLSQGKHLSGRFKRINGHGQVVWLEATYNPIFDENGAVYKVIKFASDITERVTAALNAVDQAAVTSEQTSQVTSNAVQILNDAVQTSCDIAAKVNSATQTGEELKAQSKNITDIVVTIRSIADQTNLLALNAAIEAARAGDAGRGFSVVADEVRKLANNTSVATTEIARVVETNHILINQMGDVLGSVSGIALHGQESISEVSRGLSEITQGVARFVEMVDTMKP</sequence>
<dbReference type="InterPro" id="IPR035965">
    <property type="entry name" value="PAS-like_dom_sf"/>
</dbReference>
<feature type="domain" description="PAC" evidence="4">
    <location>
        <begin position="96"/>
        <end position="150"/>
    </location>
</feature>
<keyword evidence="1 2" id="KW-0807">Transducer</keyword>
<evidence type="ECO:0000313" key="5">
    <source>
        <dbReference type="EMBL" id="ABN62854.1"/>
    </source>
</evidence>
<dbReference type="SUPFAM" id="SSF55785">
    <property type="entry name" value="PYP-like sensor domain (PAS domain)"/>
    <property type="match status" value="2"/>
</dbReference>
<dbReference type="STRING" id="325240.Sbal_3377"/>
<proteinExistence type="predicted"/>
<evidence type="ECO:0000259" key="4">
    <source>
        <dbReference type="PROSITE" id="PS50113"/>
    </source>
</evidence>
<dbReference type="PROSITE" id="PS50113">
    <property type="entry name" value="PAC"/>
    <property type="match status" value="2"/>
</dbReference>
<dbReference type="GO" id="GO:0007165">
    <property type="term" value="P:signal transduction"/>
    <property type="evidence" value="ECO:0007669"/>
    <property type="project" value="UniProtKB-KW"/>
</dbReference>
<dbReference type="SMART" id="SM00283">
    <property type="entry name" value="MA"/>
    <property type="match status" value="1"/>
</dbReference>
<name>A3D7Z1_SHEB5</name>
<dbReference type="Gene3D" id="1.10.287.950">
    <property type="entry name" value="Methyl-accepting chemotaxis protein"/>
    <property type="match status" value="1"/>
</dbReference>
<feature type="domain" description="PAC" evidence="4">
    <location>
        <begin position="218"/>
        <end position="270"/>
    </location>
</feature>
<dbReference type="SMART" id="SM00086">
    <property type="entry name" value="PAC"/>
    <property type="match status" value="2"/>
</dbReference>
<dbReference type="AlphaFoldDB" id="A3D7Z1"/>
<dbReference type="SUPFAM" id="SSF58104">
    <property type="entry name" value="Methyl-accepting chemotaxis protein (MCP) signaling domain"/>
    <property type="match status" value="1"/>
</dbReference>
<dbReference type="GO" id="GO:0004888">
    <property type="term" value="F:transmembrane signaling receptor activity"/>
    <property type="evidence" value="ECO:0007669"/>
    <property type="project" value="InterPro"/>
</dbReference>
<evidence type="ECO:0000256" key="1">
    <source>
        <dbReference type="ARBA" id="ARBA00023224"/>
    </source>
</evidence>
<dbReference type="RefSeq" id="WP_011847614.1">
    <property type="nucleotide sequence ID" value="NC_009052.1"/>
</dbReference>
<dbReference type="CDD" id="cd00130">
    <property type="entry name" value="PAS"/>
    <property type="match status" value="2"/>
</dbReference>
<evidence type="ECO:0000313" key="6">
    <source>
        <dbReference type="Proteomes" id="UP000001557"/>
    </source>
</evidence>
<gene>
    <name evidence="5" type="ordered locus">Sbal_3377</name>
</gene>
<dbReference type="InterPro" id="IPR001610">
    <property type="entry name" value="PAC"/>
</dbReference>
<dbReference type="Proteomes" id="UP000001557">
    <property type="component" value="Chromosome"/>
</dbReference>
<dbReference type="PRINTS" id="PR00260">
    <property type="entry name" value="CHEMTRNSDUCR"/>
</dbReference>
<dbReference type="SMART" id="SM00091">
    <property type="entry name" value="PAS"/>
    <property type="match status" value="2"/>
</dbReference>
<feature type="domain" description="Methyl-accepting transducer" evidence="3">
    <location>
        <begin position="255"/>
        <end position="435"/>
    </location>
</feature>
<dbReference type="OrthoDB" id="9765776at2"/>
<dbReference type="NCBIfam" id="TIGR00229">
    <property type="entry name" value="sensory_box"/>
    <property type="match status" value="2"/>
</dbReference>
<dbReference type="InterPro" id="IPR004089">
    <property type="entry name" value="MCPsignal_dom"/>
</dbReference>
<organism evidence="5 6">
    <name type="scientific">Shewanella baltica (strain OS155 / ATCC BAA-1091)</name>
    <dbReference type="NCBI Taxonomy" id="325240"/>
    <lineage>
        <taxon>Bacteria</taxon>
        <taxon>Pseudomonadati</taxon>
        <taxon>Pseudomonadota</taxon>
        <taxon>Gammaproteobacteria</taxon>
        <taxon>Alteromonadales</taxon>
        <taxon>Shewanellaceae</taxon>
        <taxon>Shewanella</taxon>
    </lineage>
</organism>
<dbReference type="EMBL" id="CP000563">
    <property type="protein sequence ID" value="ABN62854.1"/>
    <property type="molecule type" value="Genomic_DNA"/>
</dbReference>
<accession>A3D7Z1</accession>
<keyword evidence="6" id="KW-1185">Reference proteome</keyword>
<dbReference type="InterPro" id="IPR000014">
    <property type="entry name" value="PAS"/>
</dbReference>
<dbReference type="PANTHER" id="PTHR24422">
    <property type="entry name" value="CHEMOTAXIS PROTEIN METHYLTRANSFERASE"/>
    <property type="match status" value="1"/>
</dbReference>
<dbReference type="HOGENOM" id="CLU_000445_107_26_6"/>
<evidence type="ECO:0000259" key="3">
    <source>
        <dbReference type="PROSITE" id="PS50111"/>
    </source>
</evidence>
<dbReference type="PANTHER" id="PTHR24422:SF10">
    <property type="entry name" value="CHEMOTAXIS PROTEIN METHYLTRANSFERASE 2"/>
    <property type="match status" value="1"/>
</dbReference>
<dbReference type="Pfam" id="PF13426">
    <property type="entry name" value="PAS_9"/>
    <property type="match status" value="1"/>
</dbReference>